<dbReference type="EMBL" id="KN831955">
    <property type="protein sequence ID" value="KIO09076.1"/>
    <property type="molecule type" value="Genomic_DNA"/>
</dbReference>
<proteinExistence type="predicted"/>
<protein>
    <submittedName>
        <fullName evidence="1">Uncharacterized protein</fullName>
    </submittedName>
</protein>
<accession>A0A0C3PKA8</accession>
<gene>
    <name evidence="1" type="ORF">M404DRAFT_132837</name>
</gene>
<reference evidence="2" key="2">
    <citation type="submission" date="2015-01" db="EMBL/GenBank/DDBJ databases">
        <title>Evolutionary Origins and Diversification of the Mycorrhizal Mutualists.</title>
        <authorList>
            <consortium name="DOE Joint Genome Institute"/>
            <consortium name="Mycorrhizal Genomics Consortium"/>
            <person name="Kohler A."/>
            <person name="Kuo A."/>
            <person name="Nagy L.G."/>
            <person name="Floudas D."/>
            <person name="Copeland A."/>
            <person name="Barry K.W."/>
            <person name="Cichocki N."/>
            <person name="Veneault-Fourrey C."/>
            <person name="LaButti K."/>
            <person name="Lindquist E.A."/>
            <person name="Lipzen A."/>
            <person name="Lundell T."/>
            <person name="Morin E."/>
            <person name="Murat C."/>
            <person name="Riley R."/>
            <person name="Ohm R."/>
            <person name="Sun H."/>
            <person name="Tunlid A."/>
            <person name="Henrissat B."/>
            <person name="Grigoriev I.V."/>
            <person name="Hibbett D.S."/>
            <person name="Martin F."/>
        </authorList>
    </citation>
    <scope>NUCLEOTIDE SEQUENCE [LARGE SCALE GENOMIC DNA]</scope>
    <source>
        <strain evidence="2">Marx 270</strain>
    </source>
</reference>
<organism evidence="1 2">
    <name type="scientific">Pisolithus tinctorius Marx 270</name>
    <dbReference type="NCBI Taxonomy" id="870435"/>
    <lineage>
        <taxon>Eukaryota</taxon>
        <taxon>Fungi</taxon>
        <taxon>Dikarya</taxon>
        <taxon>Basidiomycota</taxon>
        <taxon>Agaricomycotina</taxon>
        <taxon>Agaricomycetes</taxon>
        <taxon>Agaricomycetidae</taxon>
        <taxon>Boletales</taxon>
        <taxon>Sclerodermatineae</taxon>
        <taxon>Pisolithaceae</taxon>
        <taxon>Pisolithus</taxon>
    </lineage>
</organism>
<evidence type="ECO:0000313" key="2">
    <source>
        <dbReference type="Proteomes" id="UP000054217"/>
    </source>
</evidence>
<dbReference type="InParanoid" id="A0A0C3PKA8"/>
<dbReference type="HOGENOM" id="CLU_002498_5_0_1"/>
<name>A0A0C3PKA8_PISTI</name>
<dbReference type="OrthoDB" id="2692094at2759"/>
<evidence type="ECO:0000313" key="1">
    <source>
        <dbReference type="EMBL" id="KIO09076.1"/>
    </source>
</evidence>
<reference evidence="1 2" key="1">
    <citation type="submission" date="2014-04" db="EMBL/GenBank/DDBJ databases">
        <authorList>
            <consortium name="DOE Joint Genome Institute"/>
            <person name="Kuo A."/>
            <person name="Kohler A."/>
            <person name="Costa M.D."/>
            <person name="Nagy L.G."/>
            <person name="Floudas D."/>
            <person name="Copeland A."/>
            <person name="Barry K.W."/>
            <person name="Cichocki N."/>
            <person name="Veneault-Fourrey C."/>
            <person name="LaButti K."/>
            <person name="Lindquist E.A."/>
            <person name="Lipzen A."/>
            <person name="Lundell T."/>
            <person name="Morin E."/>
            <person name="Murat C."/>
            <person name="Sun H."/>
            <person name="Tunlid A."/>
            <person name="Henrissat B."/>
            <person name="Grigoriev I.V."/>
            <person name="Hibbett D.S."/>
            <person name="Martin F."/>
            <person name="Nordberg H.P."/>
            <person name="Cantor M.N."/>
            <person name="Hua S.X."/>
        </authorList>
    </citation>
    <scope>NUCLEOTIDE SEQUENCE [LARGE SCALE GENOMIC DNA]</scope>
    <source>
        <strain evidence="1 2">Marx 270</strain>
    </source>
</reference>
<keyword evidence="2" id="KW-1185">Reference proteome</keyword>
<dbReference type="AlphaFoldDB" id="A0A0C3PKA8"/>
<dbReference type="Proteomes" id="UP000054217">
    <property type="component" value="Unassembled WGS sequence"/>
</dbReference>
<sequence>MLHVNYMTYDLCREQDTINPCTHADIMLLSCETDDCHHPYWYAHIIKIFHINVQYYDNNASSDGIKRMNMLFVQWFSHDNGRPGGSGFAACRLYQVGFISNDDLDAFGFLDPDVVICGIHLIPAFSLG</sequence>